<evidence type="ECO:0008006" key="9">
    <source>
        <dbReference type="Google" id="ProtNLM"/>
    </source>
</evidence>
<dbReference type="GO" id="GO:0044773">
    <property type="term" value="P:mitotic DNA damage checkpoint signaling"/>
    <property type="evidence" value="ECO:0007669"/>
    <property type="project" value="TreeGrafter"/>
</dbReference>
<reference evidence="7 8" key="1">
    <citation type="submission" date="2019-06" db="EMBL/GenBank/DDBJ databases">
        <title>Draft genome sequence of the filamentous fungus Phialemoniopsis curvata isolated from diesel fuel.</title>
        <authorList>
            <person name="Varaljay V.A."/>
            <person name="Lyon W.J."/>
            <person name="Crouch A.L."/>
            <person name="Drake C.E."/>
            <person name="Hollomon J.M."/>
            <person name="Nadeau L.J."/>
            <person name="Nunn H.S."/>
            <person name="Stevenson B.S."/>
            <person name="Bojanowski C.L."/>
            <person name="Crookes-Goodson W.J."/>
        </authorList>
    </citation>
    <scope>NUCLEOTIDE SEQUENCE [LARGE SCALE GENOMIC DNA]</scope>
    <source>
        <strain evidence="7 8">D216</strain>
    </source>
</reference>
<comment type="subcellular location">
    <subcellularLocation>
        <location evidence="1">Nucleus</location>
    </subcellularLocation>
</comment>
<dbReference type="RefSeq" id="XP_030995368.1">
    <property type="nucleotide sequence ID" value="XM_031140428.1"/>
</dbReference>
<evidence type="ECO:0000256" key="4">
    <source>
        <dbReference type="ARBA" id="ARBA00022833"/>
    </source>
</evidence>
<dbReference type="GeneID" id="41973307"/>
<dbReference type="InParanoid" id="A0A507B1R6"/>
<sequence length="442" mass="46423">MSDARALLRQQRAARRIEHPHASYTDSGRLLCTLCREAIKAESLWDGHLRSPAHRQRARAVSAARAADSGGPQQQQQQTSHKRKQDDRDAEDDSNEDGGRDQGNGVSASAAGPSDMDIDDGSAVPKKRSRPDRDPSPDEATTATGPGSVRSRKEGLSDIDASTPKTTSSTATTQTPPLTRRVSGTPAHGVEVQIPSRPATPNTARDGGSQQSAVSTPRIMPVGRSPLIPQEPVAGASAASKPAASTTTAAAAQSQAELDEAEWAAFEAEVVNAPATTTTTTTTTNGSHDAAVVISAAPMSAAEVAAKAEEEDRARQQARADAAQIADEREEAARALEDEFDEMEELEARVRRLKERREALRRGSTASVPPPAAAAIGPTVGDTADAKPGAMMAAGKENLGAVPENSQAKGSSTGAKAADNDEDDDEDEDEDEDDWAGFRFRA</sequence>
<feature type="compositionally biased region" description="Polar residues" evidence="6">
    <location>
        <begin position="199"/>
        <end position="215"/>
    </location>
</feature>
<dbReference type="OrthoDB" id="77607at2759"/>
<dbReference type="GO" id="GO:0033260">
    <property type="term" value="P:nuclear DNA replication"/>
    <property type="evidence" value="ECO:0007669"/>
    <property type="project" value="TreeGrafter"/>
</dbReference>
<keyword evidence="3" id="KW-0863">Zinc-finger</keyword>
<keyword evidence="4" id="KW-0862">Zinc</keyword>
<evidence type="ECO:0000256" key="2">
    <source>
        <dbReference type="ARBA" id="ARBA00022723"/>
    </source>
</evidence>
<protein>
    <recommendedName>
        <fullName evidence="9">Coiled-coil domain-containing protein 16</fullName>
    </recommendedName>
</protein>
<feature type="compositionally biased region" description="Low complexity" evidence="6">
    <location>
        <begin position="162"/>
        <end position="179"/>
    </location>
</feature>
<dbReference type="GO" id="GO:0033314">
    <property type="term" value="P:mitotic DNA replication checkpoint signaling"/>
    <property type="evidence" value="ECO:0007669"/>
    <property type="project" value="TreeGrafter"/>
</dbReference>
<feature type="compositionally biased region" description="Low complexity" evidence="6">
    <location>
        <begin position="59"/>
        <end position="78"/>
    </location>
</feature>
<accession>A0A507B1R6</accession>
<feature type="compositionally biased region" description="Low complexity" evidence="6">
    <location>
        <begin position="234"/>
        <end position="256"/>
    </location>
</feature>
<dbReference type="STRING" id="1093900.A0A507B1R6"/>
<feature type="compositionally biased region" description="Acidic residues" evidence="6">
    <location>
        <begin position="420"/>
        <end position="435"/>
    </location>
</feature>
<feature type="region of interest" description="Disordered" evidence="6">
    <location>
        <begin position="51"/>
        <end position="262"/>
    </location>
</feature>
<dbReference type="GO" id="GO:0008270">
    <property type="term" value="F:zinc ion binding"/>
    <property type="evidence" value="ECO:0007669"/>
    <property type="project" value="UniProtKB-KW"/>
</dbReference>
<evidence type="ECO:0000256" key="1">
    <source>
        <dbReference type="ARBA" id="ARBA00004123"/>
    </source>
</evidence>
<comment type="caution">
    <text evidence="7">The sequence shown here is derived from an EMBL/GenBank/DDBJ whole genome shotgun (WGS) entry which is preliminary data.</text>
</comment>
<dbReference type="GO" id="GO:0005681">
    <property type="term" value="C:spliceosomal complex"/>
    <property type="evidence" value="ECO:0007669"/>
    <property type="project" value="InterPro"/>
</dbReference>
<feature type="compositionally biased region" description="Polar residues" evidence="6">
    <location>
        <begin position="404"/>
        <end position="414"/>
    </location>
</feature>
<evidence type="ECO:0000256" key="6">
    <source>
        <dbReference type="SAM" id="MobiDB-lite"/>
    </source>
</evidence>
<dbReference type="InterPro" id="IPR040050">
    <property type="entry name" value="ZNF830-like"/>
</dbReference>
<dbReference type="PANTHER" id="PTHR13278">
    <property type="entry name" value="ZINC FINGER PROTEIN 830"/>
    <property type="match status" value="1"/>
</dbReference>
<dbReference type="EMBL" id="SKBQ01000032">
    <property type="protein sequence ID" value="TPX13657.1"/>
    <property type="molecule type" value="Genomic_DNA"/>
</dbReference>
<organism evidence="7 8">
    <name type="scientific">Thyridium curvatum</name>
    <dbReference type="NCBI Taxonomy" id="1093900"/>
    <lineage>
        <taxon>Eukaryota</taxon>
        <taxon>Fungi</taxon>
        <taxon>Dikarya</taxon>
        <taxon>Ascomycota</taxon>
        <taxon>Pezizomycotina</taxon>
        <taxon>Sordariomycetes</taxon>
        <taxon>Sordariomycetidae</taxon>
        <taxon>Thyridiales</taxon>
        <taxon>Thyridiaceae</taxon>
        <taxon>Thyridium</taxon>
    </lineage>
</organism>
<evidence type="ECO:0000256" key="3">
    <source>
        <dbReference type="ARBA" id="ARBA00022771"/>
    </source>
</evidence>
<evidence type="ECO:0000256" key="5">
    <source>
        <dbReference type="ARBA" id="ARBA00023242"/>
    </source>
</evidence>
<feature type="region of interest" description="Disordered" evidence="6">
    <location>
        <begin position="358"/>
        <end position="442"/>
    </location>
</feature>
<keyword evidence="2" id="KW-0479">Metal-binding</keyword>
<evidence type="ECO:0000313" key="8">
    <source>
        <dbReference type="Proteomes" id="UP000319257"/>
    </source>
</evidence>
<dbReference type="PANTHER" id="PTHR13278:SF0">
    <property type="entry name" value="ZINC FINGER PROTEIN 830"/>
    <property type="match status" value="1"/>
</dbReference>
<dbReference type="GO" id="GO:0003676">
    <property type="term" value="F:nucleic acid binding"/>
    <property type="evidence" value="ECO:0007669"/>
    <property type="project" value="InterPro"/>
</dbReference>
<dbReference type="AlphaFoldDB" id="A0A507B1R6"/>
<evidence type="ECO:0000313" key="7">
    <source>
        <dbReference type="EMBL" id="TPX13657.1"/>
    </source>
</evidence>
<keyword evidence="8" id="KW-1185">Reference proteome</keyword>
<name>A0A507B1R6_9PEZI</name>
<dbReference type="Proteomes" id="UP000319257">
    <property type="component" value="Unassembled WGS sequence"/>
</dbReference>
<proteinExistence type="predicted"/>
<gene>
    <name evidence="7" type="ORF">E0L32_005860</name>
</gene>
<feature type="compositionally biased region" description="Low complexity" evidence="6">
    <location>
        <begin position="362"/>
        <end position="380"/>
    </location>
</feature>
<feature type="compositionally biased region" description="Basic and acidic residues" evidence="6">
    <location>
        <begin position="306"/>
        <end position="315"/>
    </location>
</feature>
<keyword evidence="5" id="KW-0539">Nucleus</keyword>
<feature type="region of interest" description="Disordered" evidence="6">
    <location>
        <begin position="306"/>
        <end position="344"/>
    </location>
</feature>